<dbReference type="SUPFAM" id="SSF52210">
    <property type="entry name" value="Succinyl-CoA synthetase domains"/>
    <property type="match status" value="1"/>
</dbReference>
<dbReference type="InterPro" id="IPR013815">
    <property type="entry name" value="ATP_grasp_subdomain_1"/>
</dbReference>
<dbReference type="Pfam" id="PF00549">
    <property type="entry name" value="Ligase_CoA"/>
    <property type="match status" value="1"/>
</dbReference>
<comment type="function">
    <text evidence="12">Succinyl-CoA synthetase functions in the citric acid cycle (TCA), coupling the hydrolysis of succinyl-CoA to the synthesis of ATP and thus represents the only step of substrate-level phosphorylation in the TCA. The beta subunit provides nucleotide specificity of the enzyme and binds the substrate succinate, while the binding sites for coenzyme A and phosphate are found in the alpha subunit.</text>
</comment>
<dbReference type="InterPro" id="IPR011761">
    <property type="entry name" value="ATP-grasp"/>
</dbReference>
<dbReference type="GO" id="GO:0005739">
    <property type="term" value="C:mitochondrion"/>
    <property type="evidence" value="ECO:0007669"/>
    <property type="project" value="UniProtKB-SubCell"/>
</dbReference>
<protein>
    <recommendedName>
        <fullName evidence="12">Succinate--CoA ligase [ADP-forming] subunit beta, mitochondrial</fullName>
        <ecNumber evidence="12">6.2.1.5</ecNumber>
    </recommendedName>
    <alternativeName>
        <fullName evidence="12">Succinyl-CoA synthetase beta chain</fullName>
        <shortName evidence="12">SCS-beta</shortName>
    </alternativeName>
</protein>
<dbReference type="FunFam" id="3.30.1490.20:FF:000019">
    <property type="entry name" value="Succinate--CoA ligase [ADP-forming] subunit beta, mitochondrial"/>
    <property type="match status" value="1"/>
</dbReference>
<dbReference type="EC" id="6.2.1.5" evidence="12"/>
<evidence type="ECO:0000256" key="3">
    <source>
        <dbReference type="ARBA" id="ARBA00011412"/>
    </source>
</evidence>
<comment type="pathway">
    <text evidence="2 12">Carbohydrate metabolism; tricarboxylic acid cycle; succinate from succinyl-CoA (ligase route): step 1/1.</text>
</comment>
<feature type="binding site" evidence="12">
    <location>
        <begin position="229"/>
        <end position="231"/>
    </location>
    <ligand>
        <name>ATP</name>
        <dbReference type="ChEBI" id="CHEBI:30616"/>
    </ligand>
</feature>
<feature type="binding site" evidence="12">
    <location>
        <position position="446"/>
    </location>
    <ligand>
        <name>substrate</name>
        <note>ligand shared with subunit alpha</note>
    </ligand>
</feature>
<dbReference type="GO" id="GO:0005524">
    <property type="term" value="F:ATP binding"/>
    <property type="evidence" value="ECO:0007669"/>
    <property type="project" value="UniProtKB-UniRule"/>
</dbReference>
<dbReference type="PROSITE" id="PS50975">
    <property type="entry name" value="ATP_GRASP"/>
    <property type="match status" value="1"/>
</dbReference>
<evidence type="ECO:0000256" key="2">
    <source>
        <dbReference type="ARBA" id="ARBA00005064"/>
    </source>
</evidence>
<dbReference type="InterPro" id="IPR016102">
    <property type="entry name" value="Succinyl-CoA_synth-like"/>
</dbReference>
<evidence type="ECO:0000256" key="6">
    <source>
        <dbReference type="ARBA" id="ARBA00022723"/>
    </source>
</evidence>
<feature type="binding site" evidence="12">
    <location>
        <position position="222"/>
    </location>
    <ligand>
        <name>ATP</name>
        <dbReference type="ChEBI" id="CHEBI:30616"/>
    </ligand>
</feature>
<dbReference type="InterPro" id="IPR013650">
    <property type="entry name" value="ATP-grasp_succ-CoA_synth-type"/>
</dbReference>
<dbReference type="Gene3D" id="3.30.470.20">
    <property type="entry name" value="ATP-grasp fold, B domain"/>
    <property type="match status" value="1"/>
</dbReference>
<dbReference type="InterPro" id="IPR000905">
    <property type="entry name" value="Gcp-like_dom"/>
</dbReference>
<sequence>MGYMGLSKFRPRKVPGPLSAEMRPREMRKKIEMGKVVTGFLVRLLILLRPETVFAMLVEITEREMAHCDKKDVLIVGAVGCNKRLQEMMRTMCSERDGKLFATDDRYCIDNGAMIAYAGLLGFVNRIETPIHDSTFTQRFRTDETNQTMRGLVNKLVSRSLSISGKWQQQQLRRLNIHEYQGAELMGKYGVNVPKGVAASSLEEVKKAIQEVFPNESELVVKSQILAGGRGLGTFKSGLKGGVHIVKRDQAEDIAGKMLGQVLVTKQTGPQGKVVSKVYLCEKLSLVNEMYFSIILDRKSAGPLIIACKKGGTSIEDLAEKFPDMIIKVPIDVFAGITDEDAAKVVDGLAPKAADRKDSIEQVKKLYELFRKTDCTMLEINPLAETSTNQLVAADAKLNFDDNAAFRQKEVFAMRDPTQEDPREVAAAKVDLNYIGLDGEIGCMVNGAGLAMATMDIIKLHGGTPANFLDVGGNASEHQVVEAFKILTSDDKVKAILVNIFGGIMKCDVIASGIVNAAKEVSLKVPVVVRLEGTNVEQGKRILKESGMKLITADDLDDAAEKAVKALAN</sequence>
<dbReference type="EMBL" id="LR999453">
    <property type="protein sequence ID" value="CAE5991915.1"/>
    <property type="molecule type" value="Genomic_DNA"/>
</dbReference>
<organism evidence="15 16">
    <name type="scientific">Arabidopsis arenosa</name>
    <name type="common">Sand rock-cress</name>
    <name type="synonym">Cardaminopsis arenosa</name>
    <dbReference type="NCBI Taxonomy" id="38785"/>
    <lineage>
        <taxon>Eukaryota</taxon>
        <taxon>Viridiplantae</taxon>
        <taxon>Streptophyta</taxon>
        <taxon>Embryophyta</taxon>
        <taxon>Tracheophyta</taxon>
        <taxon>Spermatophyta</taxon>
        <taxon>Magnoliopsida</taxon>
        <taxon>eudicotyledons</taxon>
        <taxon>Gunneridae</taxon>
        <taxon>Pentapetalae</taxon>
        <taxon>rosids</taxon>
        <taxon>malvids</taxon>
        <taxon>Brassicales</taxon>
        <taxon>Brassicaceae</taxon>
        <taxon>Camelineae</taxon>
        <taxon>Arabidopsis</taxon>
    </lineage>
</organism>
<dbReference type="PANTHER" id="PTHR11815">
    <property type="entry name" value="SUCCINYL-COA SYNTHETASE BETA CHAIN"/>
    <property type="match status" value="1"/>
</dbReference>
<dbReference type="InterPro" id="IPR005809">
    <property type="entry name" value="Succ_CoA_ligase-like_bsu"/>
</dbReference>
<evidence type="ECO:0000256" key="12">
    <source>
        <dbReference type="HAMAP-Rule" id="MF_03219"/>
    </source>
</evidence>
<keyword evidence="16" id="KW-1185">Reference proteome</keyword>
<comment type="subunit">
    <text evidence="3">Heterooctamer of 4 alpha and 4 beta chains.</text>
</comment>
<dbReference type="AlphaFoldDB" id="A0A8S2A4B1"/>
<evidence type="ECO:0000256" key="10">
    <source>
        <dbReference type="ARBA" id="ARBA00022946"/>
    </source>
</evidence>
<dbReference type="NCBIfam" id="NF001913">
    <property type="entry name" value="PRK00696.1"/>
    <property type="match status" value="1"/>
</dbReference>
<keyword evidence="5 12" id="KW-0436">Ligase</keyword>
<dbReference type="InterPro" id="IPR005811">
    <property type="entry name" value="SUCC_ACL_C"/>
</dbReference>
<keyword evidence="8 12" id="KW-0067">ATP-binding</keyword>
<dbReference type="HAMAP" id="MF_00558">
    <property type="entry name" value="Succ_CoA_beta"/>
    <property type="match status" value="1"/>
</dbReference>
<evidence type="ECO:0000256" key="1">
    <source>
        <dbReference type="ARBA" id="ARBA00004173"/>
    </source>
</evidence>
<feature type="binding site" evidence="12">
    <location>
        <begin position="503"/>
        <end position="505"/>
    </location>
    <ligand>
        <name>substrate</name>
        <note>ligand shared with subunit alpha</note>
    </ligand>
</feature>
<dbReference type="FunFam" id="3.30.470.20:FF:000002">
    <property type="entry name" value="Succinate--CoA ligase [ADP-forming] subunit beta"/>
    <property type="match status" value="1"/>
</dbReference>
<evidence type="ECO:0000256" key="8">
    <source>
        <dbReference type="ARBA" id="ARBA00022840"/>
    </source>
</evidence>
<dbReference type="NCBIfam" id="TIGR01016">
    <property type="entry name" value="sucCoAbeta"/>
    <property type="match status" value="1"/>
</dbReference>
<dbReference type="GO" id="GO:0000287">
    <property type="term" value="F:magnesium ion binding"/>
    <property type="evidence" value="ECO:0007669"/>
    <property type="project" value="UniProtKB-UniRule"/>
</dbReference>
<dbReference type="Pfam" id="PF00814">
    <property type="entry name" value="TsaD"/>
    <property type="match status" value="1"/>
</dbReference>
<dbReference type="SUPFAM" id="SSF56059">
    <property type="entry name" value="Glutathione synthetase ATP-binding domain-like"/>
    <property type="match status" value="1"/>
</dbReference>
<comment type="similarity">
    <text evidence="12 13">Belongs to the succinate/malate CoA ligase beta subunit family.</text>
</comment>
<evidence type="ECO:0000256" key="4">
    <source>
        <dbReference type="ARBA" id="ARBA00022532"/>
    </source>
</evidence>
<evidence type="ECO:0000313" key="16">
    <source>
        <dbReference type="Proteomes" id="UP000682877"/>
    </source>
</evidence>
<evidence type="ECO:0000313" key="15">
    <source>
        <dbReference type="EMBL" id="CAE5991915.1"/>
    </source>
</evidence>
<dbReference type="Pfam" id="PF08442">
    <property type="entry name" value="ATP-grasp_2"/>
    <property type="match status" value="1"/>
</dbReference>
<dbReference type="GO" id="GO:0006099">
    <property type="term" value="P:tricarboxylic acid cycle"/>
    <property type="evidence" value="ECO:0007669"/>
    <property type="project" value="UniProtKB-UniRule"/>
</dbReference>
<dbReference type="Proteomes" id="UP000682877">
    <property type="component" value="Chromosome 3"/>
</dbReference>
<comment type="catalytic activity">
    <reaction evidence="12">
        <text>succinate + ATP + CoA = succinyl-CoA + ADP + phosphate</text>
        <dbReference type="Rhea" id="RHEA:17661"/>
        <dbReference type="ChEBI" id="CHEBI:30031"/>
        <dbReference type="ChEBI" id="CHEBI:30616"/>
        <dbReference type="ChEBI" id="CHEBI:43474"/>
        <dbReference type="ChEBI" id="CHEBI:57287"/>
        <dbReference type="ChEBI" id="CHEBI:57292"/>
        <dbReference type="ChEBI" id="CHEBI:456216"/>
        <dbReference type="EC" id="6.2.1.5"/>
    </reaction>
</comment>
<comment type="subunit">
    <text evidence="12 13">Heterodimer of an alpha and a beta subunit.</text>
</comment>
<dbReference type="Gene3D" id="3.30.420.40">
    <property type="match status" value="2"/>
</dbReference>
<feature type="domain" description="ATP-grasp" evidence="14">
    <location>
        <begin position="183"/>
        <end position="409"/>
    </location>
</feature>
<keyword evidence="10" id="KW-0809">Transit peptide</keyword>
<dbReference type="GO" id="GO:0004775">
    <property type="term" value="F:succinate-CoA ligase (ADP-forming) activity"/>
    <property type="evidence" value="ECO:0007669"/>
    <property type="project" value="UniProtKB-UniRule"/>
</dbReference>
<dbReference type="GO" id="GO:0006104">
    <property type="term" value="P:succinyl-CoA metabolic process"/>
    <property type="evidence" value="ECO:0007669"/>
    <property type="project" value="TreeGrafter"/>
</dbReference>
<keyword evidence="6 12" id="KW-0479">Metal-binding</keyword>
<evidence type="ECO:0000256" key="5">
    <source>
        <dbReference type="ARBA" id="ARBA00022598"/>
    </source>
</evidence>
<accession>A0A8S2A4B1</accession>
<proteinExistence type="inferred from homology"/>
<keyword evidence="11 12" id="KW-0496">Mitochondrion</keyword>
<name>A0A8S2A4B1_ARAAE</name>
<evidence type="ECO:0000256" key="11">
    <source>
        <dbReference type="ARBA" id="ARBA00023128"/>
    </source>
</evidence>
<comment type="subcellular location">
    <subcellularLocation>
        <location evidence="1 12">Mitochondrion</location>
    </subcellularLocation>
</comment>
<dbReference type="PROSITE" id="PS01217">
    <property type="entry name" value="SUCCINYL_COA_LIG_3"/>
    <property type="match status" value="1"/>
</dbReference>
<evidence type="ECO:0000259" key="14">
    <source>
        <dbReference type="PROSITE" id="PS50975"/>
    </source>
</evidence>
<dbReference type="InterPro" id="IPR017866">
    <property type="entry name" value="Succ-CoA_synthase_bsu_CS"/>
</dbReference>
<dbReference type="Gene3D" id="3.40.50.261">
    <property type="entry name" value="Succinyl-CoA synthetase domains"/>
    <property type="match status" value="1"/>
</dbReference>
<keyword evidence="9 12" id="KW-0460">Magnesium</keyword>
<evidence type="ECO:0000256" key="9">
    <source>
        <dbReference type="ARBA" id="ARBA00022842"/>
    </source>
</evidence>
<dbReference type="GO" id="GO:0042709">
    <property type="term" value="C:succinate-CoA ligase complex"/>
    <property type="evidence" value="ECO:0007669"/>
    <property type="project" value="TreeGrafter"/>
</dbReference>
<dbReference type="FunFam" id="3.40.50.261:FF:000001">
    <property type="entry name" value="Succinate--CoA ligase [ADP-forming] subunit beta"/>
    <property type="match status" value="1"/>
</dbReference>
<feature type="binding site" evidence="12">
    <location>
        <position position="395"/>
    </location>
    <ligand>
        <name>Mg(2+)</name>
        <dbReference type="ChEBI" id="CHEBI:18420"/>
    </ligand>
</feature>
<evidence type="ECO:0000256" key="7">
    <source>
        <dbReference type="ARBA" id="ARBA00022741"/>
    </source>
</evidence>
<dbReference type="PANTHER" id="PTHR11815:SF10">
    <property type="entry name" value="SUCCINATE--COA LIGASE [GDP-FORMING] SUBUNIT BETA, MITOCHONDRIAL"/>
    <property type="match status" value="1"/>
</dbReference>
<reference evidence="15" key="1">
    <citation type="submission" date="2021-01" db="EMBL/GenBank/DDBJ databases">
        <authorList>
            <person name="Bezrukov I."/>
        </authorList>
    </citation>
    <scope>NUCLEOTIDE SEQUENCE</scope>
</reference>
<keyword evidence="7 12" id="KW-0547">Nucleotide-binding</keyword>
<evidence type="ECO:0000256" key="13">
    <source>
        <dbReference type="RuleBase" id="RU361258"/>
    </source>
</evidence>
<dbReference type="Gene3D" id="3.30.1490.20">
    <property type="entry name" value="ATP-grasp fold, A domain"/>
    <property type="match status" value="1"/>
</dbReference>
<keyword evidence="4 12" id="KW-0816">Tricarboxylic acid cycle</keyword>
<feature type="binding site" evidence="12">
    <location>
        <position position="381"/>
    </location>
    <ligand>
        <name>Mg(2+)</name>
        <dbReference type="ChEBI" id="CHEBI:18420"/>
    </ligand>
</feature>
<feature type="binding site" evidence="12">
    <location>
        <position position="289"/>
    </location>
    <ligand>
        <name>ATP</name>
        <dbReference type="ChEBI" id="CHEBI:30616"/>
    </ligand>
</feature>
<gene>
    <name evidence="15" type="ORF">AARE701A_LOCUS9050</name>
</gene>
<comment type="cofactor">
    <cofactor evidence="12">
        <name>Mg(2+)</name>
        <dbReference type="ChEBI" id="CHEBI:18420"/>
    </cofactor>
    <text evidence="12">Binds 1 Mg(2+) ion per subunit.</text>
</comment>